<keyword evidence="2 6" id="KW-0032">Aminotransferase</keyword>
<keyword evidence="4" id="KW-0663">Pyridoxal phosphate</keyword>
<gene>
    <name evidence="6" type="ORF">KV110_23750</name>
</gene>
<name>A0ABX8RI41_NOCIO</name>
<evidence type="ECO:0000313" key="6">
    <source>
        <dbReference type="EMBL" id="QXN88609.1"/>
    </source>
</evidence>
<accession>A0ABX8RI41</accession>
<sequence>MNWNWPRIPRAIWRRRSAVNSAGLSPNLALNQLVEQRRAAGESLVHLAFGEARLPLLPQLAEQLAIGAARTSYGPVAGSPQVRAAVAGYFARRRLPTDPDQIVVAPGSKALLMAIQLAIPGDVVLPRPAWNTYLPQVNYAGKRAFGVPIPAEYGGVPNPEALRDTLVRARREGGTPRLLILTLPDNPTGTLAPPEVIRQLCVLARAEDLLIVSDEIYRDIVHDPAATPFLSPAELAPERTIVVSGLSKSLGLGGWRIGVARFPGGDLGDRLRNPVLAAASELWSGLAAPMQQVAAYAYAEPPEITERIVDAARLHGQVARAVHRIAVEAGARCRPPTAGFYVYPDLEPLRPRLAARGITGSASLAEALLGESGIVVLAGHLLGDDPGALRFKAATSLLYGDEQQQSAALAAADPVALPQIQANLAQIAHGLARLTDQRSIAAEAKTGVTQ</sequence>
<reference evidence="6 7" key="1">
    <citation type="submission" date="2021-07" db="EMBL/GenBank/DDBJ databases">
        <title>Whole Genome Sequence of Nocardia Iowensis.</title>
        <authorList>
            <person name="Lamm A."/>
            <person name="Collins-Fairclough A.M."/>
            <person name="Bunk B."/>
            <person name="Sproer C."/>
        </authorList>
    </citation>
    <scope>NUCLEOTIDE SEQUENCE [LARGE SCALE GENOMIC DNA]</scope>
    <source>
        <strain evidence="6 7">NRRL 5646</strain>
    </source>
</reference>
<keyword evidence="3" id="KW-0808">Transferase</keyword>
<dbReference type="EMBL" id="CP078145">
    <property type="protein sequence ID" value="QXN88609.1"/>
    <property type="molecule type" value="Genomic_DNA"/>
</dbReference>
<dbReference type="InterPro" id="IPR004839">
    <property type="entry name" value="Aminotransferase_I/II_large"/>
</dbReference>
<dbReference type="PANTHER" id="PTHR46383">
    <property type="entry name" value="ASPARTATE AMINOTRANSFERASE"/>
    <property type="match status" value="1"/>
</dbReference>
<dbReference type="CDD" id="cd00609">
    <property type="entry name" value="AAT_like"/>
    <property type="match status" value="1"/>
</dbReference>
<protein>
    <submittedName>
        <fullName evidence="6">Pyridoxal phosphate-dependent aminotransferase</fullName>
    </submittedName>
</protein>
<dbReference type="GO" id="GO:0008483">
    <property type="term" value="F:transaminase activity"/>
    <property type="evidence" value="ECO:0007669"/>
    <property type="project" value="UniProtKB-KW"/>
</dbReference>
<evidence type="ECO:0000259" key="5">
    <source>
        <dbReference type="Pfam" id="PF00155"/>
    </source>
</evidence>
<evidence type="ECO:0000256" key="2">
    <source>
        <dbReference type="ARBA" id="ARBA00022576"/>
    </source>
</evidence>
<dbReference type="PROSITE" id="PS00105">
    <property type="entry name" value="AA_TRANSFER_CLASS_1"/>
    <property type="match status" value="1"/>
</dbReference>
<keyword evidence="7" id="KW-1185">Reference proteome</keyword>
<dbReference type="InterPro" id="IPR050596">
    <property type="entry name" value="AspAT/PAT-like"/>
</dbReference>
<evidence type="ECO:0000313" key="7">
    <source>
        <dbReference type="Proteomes" id="UP000694257"/>
    </source>
</evidence>
<dbReference type="PANTHER" id="PTHR46383:SF1">
    <property type="entry name" value="ASPARTATE AMINOTRANSFERASE"/>
    <property type="match status" value="1"/>
</dbReference>
<evidence type="ECO:0000256" key="4">
    <source>
        <dbReference type="ARBA" id="ARBA00022898"/>
    </source>
</evidence>
<evidence type="ECO:0000256" key="3">
    <source>
        <dbReference type="ARBA" id="ARBA00022679"/>
    </source>
</evidence>
<dbReference type="InterPro" id="IPR004838">
    <property type="entry name" value="NHTrfase_class1_PyrdxlP-BS"/>
</dbReference>
<dbReference type="Pfam" id="PF00155">
    <property type="entry name" value="Aminotran_1_2"/>
    <property type="match status" value="1"/>
</dbReference>
<proteinExistence type="predicted"/>
<organism evidence="6 7">
    <name type="scientific">Nocardia iowensis</name>
    <dbReference type="NCBI Taxonomy" id="204891"/>
    <lineage>
        <taxon>Bacteria</taxon>
        <taxon>Bacillati</taxon>
        <taxon>Actinomycetota</taxon>
        <taxon>Actinomycetes</taxon>
        <taxon>Mycobacteriales</taxon>
        <taxon>Nocardiaceae</taxon>
        <taxon>Nocardia</taxon>
    </lineage>
</organism>
<dbReference type="Proteomes" id="UP000694257">
    <property type="component" value="Chromosome"/>
</dbReference>
<feature type="domain" description="Aminotransferase class I/classII large" evidence="5">
    <location>
        <begin position="47"/>
        <end position="394"/>
    </location>
</feature>
<comment type="cofactor">
    <cofactor evidence="1">
        <name>pyridoxal 5'-phosphate</name>
        <dbReference type="ChEBI" id="CHEBI:597326"/>
    </cofactor>
</comment>
<evidence type="ECO:0000256" key="1">
    <source>
        <dbReference type="ARBA" id="ARBA00001933"/>
    </source>
</evidence>